<dbReference type="AlphaFoldDB" id="A0A2S3ZTZ9"/>
<evidence type="ECO:0000256" key="6">
    <source>
        <dbReference type="ARBA" id="ARBA00023211"/>
    </source>
</evidence>
<dbReference type="PROSITE" id="PS51462">
    <property type="entry name" value="NUDIX"/>
    <property type="match status" value="1"/>
</dbReference>
<feature type="region of interest" description="Disordered" evidence="7">
    <location>
        <begin position="622"/>
        <end position="641"/>
    </location>
</feature>
<dbReference type="Pfam" id="PF00293">
    <property type="entry name" value="NUDIX"/>
    <property type="match status" value="1"/>
</dbReference>
<dbReference type="EMBL" id="PPXC01000013">
    <property type="protein sequence ID" value="POH72564.1"/>
    <property type="molecule type" value="Genomic_DNA"/>
</dbReference>
<keyword evidence="10" id="KW-1185">Reference proteome</keyword>
<protein>
    <submittedName>
        <fullName evidence="9">Amidohydrolase</fullName>
    </submittedName>
</protein>
<gene>
    <name evidence="9" type="ORF">CVS27_15280</name>
</gene>
<evidence type="ECO:0000256" key="4">
    <source>
        <dbReference type="ARBA" id="ARBA00022801"/>
    </source>
</evidence>
<organism evidence="9 10">
    <name type="scientific">Arthrobacter glacialis</name>
    <dbReference type="NCBI Taxonomy" id="1664"/>
    <lineage>
        <taxon>Bacteria</taxon>
        <taxon>Bacillati</taxon>
        <taxon>Actinomycetota</taxon>
        <taxon>Actinomycetes</taxon>
        <taxon>Micrococcales</taxon>
        <taxon>Micrococcaceae</taxon>
        <taxon>Arthrobacter</taxon>
    </lineage>
</organism>
<comment type="cofactor">
    <cofactor evidence="2">
        <name>Mg(2+)</name>
        <dbReference type="ChEBI" id="CHEBI:18420"/>
    </cofactor>
</comment>
<dbReference type="Gene3D" id="3.60.110.10">
    <property type="entry name" value="Carbon-nitrogen hydrolase"/>
    <property type="match status" value="1"/>
</dbReference>
<keyword evidence="3" id="KW-0479">Metal-binding</keyword>
<sequence length="713" mass="75985">MTECAPCVARLLPLPQRVASIQAAIAAEREPLVTLTHLLQLCRDEHRVLQERMQDSGCRARAALIVAGVRSVLPATLTGLELGPEVRSALAASLTAGDDLPAVAVARLLAELLDERYCQSFRESFRRRSPYQPGVGDPIPLDSPDMREVTAMPATSPPWRLANRLDETRHVRLAGEWATQFQVIFDYSLARELIGILGPDTIVATCHPNRTLADFHFPADARGRTFPVRPKDEEKQHQEIDRLISTAVTAGASVIVLPELCVTESLAARLQSWTCRAGGPRMLAAGSYHHDDEHDGSPRRRNTAVTYLRGVPNPLTQDKHSPADRPVNEDIQPQGWPQLRVHVSDDGWHLVLAICRDLLNPHAVHALTEAGANLLLVPAMSDTLVAFGGPVANLVGAGQAFVAVANNPADFSDATDLAARRPARALFGHPGFGQLTRLVQPAGAAPGVALLRVRTGQLQWLGNDAARSKPSADGTAPLPPWADKLARLTGRDHLGSDRQPTRVTLRAAAVLVLLTDGPHGPAVLLTERAPDLTHYPGQLVFPGGAAEIGDHGPAATALREAFEETALDPGSVHILGTLPAIALPESGFLLTPVLAWSPGPVFTGTPNMAEVSLLTTLPLYQPTRLGQRGPGPAPDEGTLTDRQPAALGAVSGAILDLLRGMLWGHGEYTGSTETEATPKRHAPVTADPVSHPQDGSASALTGIPLTPQPRTSP</sequence>
<evidence type="ECO:0000256" key="7">
    <source>
        <dbReference type="SAM" id="MobiDB-lite"/>
    </source>
</evidence>
<evidence type="ECO:0000256" key="1">
    <source>
        <dbReference type="ARBA" id="ARBA00001936"/>
    </source>
</evidence>
<dbReference type="InterPro" id="IPR015797">
    <property type="entry name" value="NUDIX_hydrolase-like_dom_sf"/>
</dbReference>
<dbReference type="InterPro" id="IPR036526">
    <property type="entry name" value="C-N_Hydrolase_sf"/>
</dbReference>
<feature type="domain" description="Nudix hydrolase" evidence="8">
    <location>
        <begin position="504"/>
        <end position="639"/>
    </location>
</feature>
<keyword evidence="5" id="KW-0460">Magnesium</keyword>
<dbReference type="GO" id="GO:0010945">
    <property type="term" value="F:coenzyme A diphosphatase activity"/>
    <property type="evidence" value="ECO:0007669"/>
    <property type="project" value="InterPro"/>
</dbReference>
<evidence type="ECO:0000313" key="9">
    <source>
        <dbReference type="EMBL" id="POH72564.1"/>
    </source>
</evidence>
<evidence type="ECO:0000256" key="3">
    <source>
        <dbReference type="ARBA" id="ARBA00022723"/>
    </source>
</evidence>
<evidence type="ECO:0000259" key="8">
    <source>
        <dbReference type="PROSITE" id="PS51462"/>
    </source>
</evidence>
<evidence type="ECO:0000313" key="10">
    <source>
        <dbReference type="Proteomes" id="UP000237061"/>
    </source>
</evidence>
<dbReference type="PANTHER" id="PTHR12992:SF11">
    <property type="entry name" value="MITOCHONDRIAL COENZYME A DIPHOSPHATASE NUDT8"/>
    <property type="match status" value="1"/>
</dbReference>
<dbReference type="InterPro" id="IPR000086">
    <property type="entry name" value="NUDIX_hydrolase_dom"/>
</dbReference>
<evidence type="ECO:0000256" key="5">
    <source>
        <dbReference type="ARBA" id="ARBA00022842"/>
    </source>
</evidence>
<comment type="cofactor">
    <cofactor evidence="1">
        <name>Mn(2+)</name>
        <dbReference type="ChEBI" id="CHEBI:29035"/>
    </cofactor>
</comment>
<dbReference type="GO" id="GO:0046872">
    <property type="term" value="F:metal ion binding"/>
    <property type="evidence" value="ECO:0007669"/>
    <property type="project" value="UniProtKB-KW"/>
</dbReference>
<feature type="region of interest" description="Disordered" evidence="7">
    <location>
        <begin position="669"/>
        <end position="713"/>
    </location>
</feature>
<name>A0A2S3ZTZ9_ARTGL</name>
<dbReference type="SUPFAM" id="SSF56317">
    <property type="entry name" value="Carbon-nitrogen hydrolase"/>
    <property type="match status" value="1"/>
</dbReference>
<dbReference type="InterPro" id="IPR045121">
    <property type="entry name" value="CoAse"/>
</dbReference>
<keyword evidence="4 9" id="KW-0378">Hydrolase</keyword>
<dbReference type="PANTHER" id="PTHR12992">
    <property type="entry name" value="NUDIX HYDROLASE"/>
    <property type="match status" value="1"/>
</dbReference>
<proteinExistence type="predicted"/>
<dbReference type="SUPFAM" id="SSF55811">
    <property type="entry name" value="Nudix"/>
    <property type="match status" value="1"/>
</dbReference>
<dbReference type="Gene3D" id="3.90.79.10">
    <property type="entry name" value="Nucleoside Triphosphate Pyrophosphohydrolase"/>
    <property type="match status" value="1"/>
</dbReference>
<comment type="caution">
    <text evidence="9">The sequence shown here is derived from an EMBL/GenBank/DDBJ whole genome shotgun (WGS) entry which is preliminary data.</text>
</comment>
<reference evidence="9 10" key="1">
    <citation type="submission" date="2018-01" db="EMBL/GenBank/DDBJ databases">
        <title>Arthrobacter sp. nov., from glaciers in China.</title>
        <authorList>
            <person name="Liu Q."/>
            <person name="Xin Y.-H."/>
        </authorList>
    </citation>
    <scope>NUCLEOTIDE SEQUENCE [LARGE SCALE GENOMIC DNA]</scope>
    <source>
        <strain evidence="9 10">HLT2-12-2</strain>
    </source>
</reference>
<keyword evidence="6" id="KW-0464">Manganese</keyword>
<dbReference type="CDD" id="cd03426">
    <property type="entry name" value="NUDIX_CoAse_Nudt7"/>
    <property type="match status" value="1"/>
</dbReference>
<dbReference type="Proteomes" id="UP000237061">
    <property type="component" value="Unassembled WGS sequence"/>
</dbReference>
<accession>A0A2S3ZTZ9</accession>
<evidence type="ECO:0000256" key="2">
    <source>
        <dbReference type="ARBA" id="ARBA00001946"/>
    </source>
</evidence>